<feature type="compositionally biased region" description="Basic and acidic residues" evidence="1">
    <location>
        <begin position="40"/>
        <end position="54"/>
    </location>
</feature>
<dbReference type="AlphaFoldDB" id="Q6EPK6"/>
<reference evidence="2" key="1">
    <citation type="submission" date="2002-09" db="EMBL/GenBank/DDBJ databases">
        <title>Oryza sativa nipponbare(GA3) genomic DNA, chromosome 9, BAC clone:OSJNBb0095I04.</title>
        <authorList>
            <person name="Sasaki T."/>
            <person name="Matsumoto T."/>
            <person name="Katayose Y."/>
        </authorList>
    </citation>
    <scope>NUCLEOTIDE SEQUENCE</scope>
</reference>
<dbReference type="EMBL" id="AP005863">
    <property type="protein sequence ID" value="BAD29414.1"/>
    <property type="molecule type" value="Genomic_DNA"/>
</dbReference>
<feature type="region of interest" description="Disordered" evidence="1">
    <location>
        <begin position="24"/>
        <end position="67"/>
    </location>
</feature>
<name>Q6EPK6_ORYSJ</name>
<reference evidence="3" key="2">
    <citation type="submission" date="2002-10" db="EMBL/GenBank/DDBJ databases">
        <title>Oryza sativa nipponbare(GA3) genomic DNA, chromosome 9, BAC clone:OSJNBa0040N23.</title>
        <authorList>
            <person name="Sasaki T."/>
            <person name="Matsumoto T."/>
            <person name="Katayose Y."/>
        </authorList>
    </citation>
    <scope>NUCLEOTIDE SEQUENCE</scope>
</reference>
<sequence length="181" mass="18858">MPRPTATTALYAAAVAWPPLPPDLAEDRPLPAGAVVRGVGRGERGEGKGRRGEEEMPPSPGDLSHLPLHLPKLRRCLRGDSKIEPVSPNLARHLAAWTVREVRGGRGGGILLREGVLGVGSSGGGGGAVVAMAKETEFYDCGGTDPSCYCGGRRRKLMAVTGEGVRKVGPEAAEGAVHLRD</sequence>
<proteinExistence type="predicted"/>
<evidence type="ECO:0000313" key="2">
    <source>
        <dbReference type="EMBL" id="BAD29118.1"/>
    </source>
</evidence>
<dbReference type="Proteomes" id="UP000000763">
    <property type="component" value="Chromosome 9"/>
</dbReference>
<reference evidence="4" key="4">
    <citation type="journal article" date="2008" name="Nucleic Acids Res.">
        <title>The rice annotation project database (RAP-DB): 2008 update.</title>
        <authorList>
            <consortium name="The rice annotation project (RAP)"/>
        </authorList>
    </citation>
    <scope>GENOME REANNOTATION</scope>
    <source>
        <strain evidence="4">cv. Nipponbare</strain>
    </source>
</reference>
<evidence type="ECO:0000313" key="4">
    <source>
        <dbReference type="Proteomes" id="UP000000763"/>
    </source>
</evidence>
<gene>
    <name evidence="3" type="ORF">OSJNBa0040N23.24</name>
    <name evidence="2" type="ORF">OSJNBb0095I04.2</name>
</gene>
<evidence type="ECO:0000256" key="1">
    <source>
        <dbReference type="SAM" id="MobiDB-lite"/>
    </source>
</evidence>
<reference evidence="4" key="3">
    <citation type="journal article" date="2005" name="Nature">
        <title>The map-based sequence of the rice genome.</title>
        <authorList>
            <consortium name="International rice genome sequencing project (IRGSP)"/>
            <person name="Matsumoto T."/>
            <person name="Wu J."/>
            <person name="Kanamori H."/>
            <person name="Katayose Y."/>
            <person name="Fujisawa M."/>
            <person name="Namiki N."/>
            <person name="Mizuno H."/>
            <person name="Yamamoto K."/>
            <person name="Antonio B.A."/>
            <person name="Baba T."/>
            <person name="Sakata K."/>
            <person name="Nagamura Y."/>
            <person name="Aoki H."/>
            <person name="Arikawa K."/>
            <person name="Arita K."/>
            <person name="Bito T."/>
            <person name="Chiden Y."/>
            <person name="Fujitsuka N."/>
            <person name="Fukunaka R."/>
            <person name="Hamada M."/>
            <person name="Harada C."/>
            <person name="Hayashi A."/>
            <person name="Hijishita S."/>
            <person name="Honda M."/>
            <person name="Hosokawa S."/>
            <person name="Ichikawa Y."/>
            <person name="Idonuma A."/>
            <person name="Iijima M."/>
            <person name="Ikeda M."/>
            <person name="Ikeno M."/>
            <person name="Ito K."/>
            <person name="Ito S."/>
            <person name="Ito T."/>
            <person name="Ito Y."/>
            <person name="Ito Y."/>
            <person name="Iwabuchi A."/>
            <person name="Kamiya K."/>
            <person name="Karasawa W."/>
            <person name="Kurita K."/>
            <person name="Katagiri S."/>
            <person name="Kikuta A."/>
            <person name="Kobayashi H."/>
            <person name="Kobayashi N."/>
            <person name="Machita K."/>
            <person name="Maehara T."/>
            <person name="Masukawa M."/>
            <person name="Mizubayashi T."/>
            <person name="Mukai Y."/>
            <person name="Nagasaki H."/>
            <person name="Nagata Y."/>
            <person name="Naito S."/>
            <person name="Nakashima M."/>
            <person name="Nakama Y."/>
            <person name="Nakamichi Y."/>
            <person name="Nakamura M."/>
            <person name="Meguro A."/>
            <person name="Negishi M."/>
            <person name="Ohta I."/>
            <person name="Ohta T."/>
            <person name="Okamoto M."/>
            <person name="Ono N."/>
            <person name="Saji S."/>
            <person name="Sakaguchi M."/>
            <person name="Sakai K."/>
            <person name="Shibata M."/>
            <person name="Shimokawa T."/>
            <person name="Song J."/>
            <person name="Takazaki Y."/>
            <person name="Terasawa K."/>
            <person name="Tsugane M."/>
            <person name="Tsuji K."/>
            <person name="Ueda S."/>
            <person name="Waki K."/>
            <person name="Yamagata H."/>
            <person name="Yamamoto M."/>
            <person name="Yamamoto S."/>
            <person name="Yamane H."/>
            <person name="Yoshiki S."/>
            <person name="Yoshihara R."/>
            <person name="Yukawa K."/>
            <person name="Zhong H."/>
            <person name="Yano M."/>
            <person name="Yuan Q."/>
            <person name="Ouyang S."/>
            <person name="Liu J."/>
            <person name="Jones K.M."/>
            <person name="Gansberger K."/>
            <person name="Moffat K."/>
            <person name="Hill J."/>
            <person name="Bera J."/>
            <person name="Fadrosh D."/>
            <person name="Jin S."/>
            <person name="Johri S."/>
            <person name="Kim M."/>
            <person name="Overton L."/>
            <person name="Reardon M."/>
            <person name="Tsitrin T."/>
            <person name="Vuong H."/>
            <person name="Weaver B."/>
            <person name="Ciecko A."/>
            <person name="Tallon L."/>
            <person name="Jackson J."/>
            <person name="Pai G."/>
            <person name="Aken S.V."/>
            <person name="Utterback T."/>
            <person name="Reidmuller S."/>
            <person name="Feldblyum T."/>
            <person name="Hsiao J."/>
            <person name="Zismann V."/>
            <person name="Iobst S."/>
            <person name="de Vazeille A.R."/>
            <person name="Buell C.R."/>
            <person name="Ying K."/>
            <person name="Li Y."/>
            <person name="Lu T."/>
            <person name="Huang Y."/>
            <person name="Zhao Q."/>
            <person name="Feng Q."/>
            <person name="Zhang L."/>
            <person name="Zhu J."/>
            <person name="Weng Q."/>
            <person name="Mu J."/>
            <person name="Lu Y."/>
            <person name="Fan D."/>
            <person name="Liu Y."/>
            <person name="Guan J."/>
            <person name="Zhang Y."/>
            <person name="Yu S."/>
            <person name="Liu X."/>
            <person name="Zhang Y."/>
            <person name="Hong G."/>
            <person name="Han B."/>
            <person name="Choisne N."/>
            <person name="Demange N."/>
            <person name="Orjeda G."/>
            <person name="Samain S."/>
            <person name="Cattolico L."/>
            <person name="Pelletier E."/>
            <person name="Couloux A."/>
            <person name="Segurens B."/>
            <person name="Wincker P."/>
            <person name="D'Hont A."/>
            <person name="Scarpelli C."/>
            <person name="Weissenbach J."/>
            <person name="Salanoubat M."/>
            <person name="Quetier F."/>
            <person name="Yu Y."/>
            <person name="Kim H.R."/>
            <person name="Rambo T."/>
            <person name="Currie J."/>
            <person name="Collura K."/>
            <person name="Luo M."/>
            <person name="Yang T."/>
            <person name="Ammiraju J.S.S."/>
            <person name="Engler F."/>
            <person name="Soderlund C."/>
            <person name="Wing R.A."/>
            <person name="Palmer L.E."/>
            <person name="de la Bastide M."/>
            <person name="Spiegel L."/>
            <person name="Nascimento L."/>
            <person name="Zutavern T."/>
            <person name="O'Shaughnessy A."/>
            <person name="Dike S."/>
            <person name="Dedhia N."/>
            <person name="Preston R."/>
            <person name="Balija V."/>
            <person name="McCombie W.R."/>
            <person name="Chow T."/>
            <person name="Chen H."/>
            <person name="Chung M."/>
            <person name="Chen C."/>
            <person name="Shaw J."/>
            <person name="Wu H."/>
            <person name="Hsiao K."/>
            <person name="Chao Y."/>
            <person name="Chu M."/>
            <person name="Cheng C."/>
            <person name="Hour A."/>
            <person name="Lee P."/>
            <person name="Lin S."/>
            <person name="Lin Y."/>
            <person name="Liou J."/>
            <person name="Liu S."/>
            <person name="Hsing Y."/>
            <person name="Raghuvanshi S."/>
            <person name="Mohanty A."/>
            <person name="Bharti A.K."/>
            <person name="Gaur A."/>
            <person name="Gupta V."/>
            <person name="Kumar D."/>
            <person name="Ravi V."/>
            <person name="Vij S."/>
            <person name="Kapur A."/>
            <person name="Khurana P."/>
            <person name="Khurana P."/>
            <person name="Khurana J.P."/>
            <person name="Tyagi A.K."/>
            <person name="Gaikwad K."/>
            <person name="Singh A."/>
            <person name="Dalal V."/>
            <person name="Srivastava S."/>
            <person name="Dixit A."/>
            <person name="Pal A.K."/>
            <person name="Ghazi I.A."/>
            <person name="Yadav M."/>
            <person name="Pandit A."/>
            <person name="Bhargava A."/>
            <person name="Sureshbabu K."/>
            <person name="Batra K."/>
            <person name="Sharma T.R."/>
            <person name="Mohapatra T."/>
            <person name="Singh N.K."/>
            <person name="Messing J."/>
            <person name="Nelson A.B."/>
            <person name="Fuks G."/>
            <person name="Kavchok S."/>
            <person name="Keizer G."/>
            <person name="Linton E."/>
            <person name="Llaca V."/>
            <person name="Song R."/>
            <person name="Tanyolac B."/>
            <person name="Young S."/>
            <person name="Ho-Il K."/>
            <person name="Hahn J.H."/>
            <person name="Sangsakoo G."/>
            <person name="Vanavichit A."/>
            <person name="de Mattos Luiz.A.T."/>
            <person name="Zimmer P.D."/>
            <person name="Malone G."/>
            <person name="Dellagostin O."/>
            <person name="de Oliveira A.C."/>
            <person name="Bevan M."/>
            <person name="Bancroft I."/>
            <person name="Minx P."/>
            <person name="Cordum H."/>
            <person name="Wilson R."/>
            <person name="Cheng Z."/>
            <person name="Jin W."/>
            <person name="Jiang J."/>
            <person name="Leong S.A."/>
            <person name="Iwama H."/>
            <person name="Gojobori T."/>
            <person name="Itoh T."/>
            <person name="Niimura Y."/>
            <person name="Fujii Y."/>
            <person name="Habara T."/>
            <person name="Sakai H."/>
            <person name="Sato Y."/>
            <person name="Wilson G."/>
            <person name="Kumar K."/>
            <person name="McCouch S."/>
            <person name="Juretic N."/>
            <person name="Hoen D."/>
            <person name="Wright S."/>
            <person name="Bruskiewich R."/>
            <person name="Bureau T."/>
            <person name="Miyao A."/>
            <person name="Hirochika H."/>
            <person name="Nishikawa T."/>
            <person name="Kadowaki K."/>
            <person name="Sugiura M."/>
            <person name="Burr B."/>
            <person name="Sasaki T."/>
        </authorList>
    </citation>
    <scope>NUCLEOTIDE SEQUENCE [LARGE SCALE GENOMIC DNA]</scope>
    <source>
        <strain evidence="4">cv. Nipponbare</strain>
    </source>
</reference>
<evidence type="ECO:0000313" key="3">
    <source>
        <dbReference type="EMBL" id="BAD29414.1"/>
    </source>
</evidence>
<dbReference type="EMBL" id="AP005701">
    <property type="protein sequence ID" value="BAD29118.1"/>
    <property type="molecule type" value="Genomic_DNA"/>
</dbReference>
<protein>
    <submittedName>
        <fullName evidence="3">Uncharacterized protein</fullName>
    </submittedName>
</protein>
<organism evidence="3 4">
    <name type="scientific">Oryza sativa subsp. japonica</name>
    <name type="common">Rice</name>
    <dbReference type="NCBI Taxonomy" id="39947"/>
    <lineage>
        <taxon>Eukaryota</taxon>
        <taxon>Viridiplantae</taxon>
        <taxon>Streptophyta</taxon>
        <taxon>Embryophyta</taxon>
        <taxon>Tracheophyta</taxon>
        <taxon>Spermatophyta</taxon>
        <taxon>Magnoliopsida</taxon>
        <taxon>Liliopsida</taxon>
        <taxon>Poales</taxon>
        <taxon>Poaceae</taxon>
        <taxon>BOP clade</taxon>
        <taxon>Oryzoideae</taxon>
        <taxon>Oryzeae</taxon>
        <taxon>Oryzinae</taxon>
        <taxon>Oryza</taxon>
        <taxon>Oryza sativa</taxon>
    </lineage>
</organism>
<accession>Q6EPK6</accession>